<accession>A0A6J4N4Q0</accession>
<sequence length="31" mass="3455">MRYPAKLLNDGEYVVVSTHMMSSGHRSDDGT</sequence>
<reference evidence="1" key="1">
    <citation type="submission" date="2020-02" db="EMBL/GenBank/DDBJ databases">
        <authorList>
            <person name="Meier V. D."/>
        </authorList>
    </citation>
    <scope>NUCLEOTIDE SEQUENCE</scope>
    <source>
        <strain evidence="1">AVDCRST_MAG60</strain>
    </source>
</reference>
<evidence type="ECO:0000313" key="1">
    <source>
        <dbReference type="EMBL" id="CAA9373067.1"/>
    </source>
</evidence>
<dbReference type="AlphaFoldDB" id="A0A6J4N4Q0"/>
<dbReference type="EMBL" id="CADCUN010000023">
    <property type="protein sequence ID" value="CAA9373067.1"/>
    <property type="molecule type" value="Genomic_DNA"/>
</dbReference>
<name>A0A6J4N4Q0_9ACTN</name>
<gene>
    <name evidence="1" type="ORF">AVDCRST_MAG60-244</name>
</gene>
<organism evidence="1">
    <name type="scientific">uncultured Nocardioides sp</name>
    <dbReference type="NCBI Taxonomy" id="198441"/>
    <lineage>
        <taxon>Bacteria</taxon>
        <taxon>Bacillati</taxon>
        <taxon>Actinomycetota</taxon>
        <taxon>Actinomycetes</taxon>
        <taxon>Propionibacteriales</taxon>
        <taxon>Nocardioidaceae</taxon>
        <taxon>Nocardioides</taxon>
        <taxon>environmental samples</taxon>
    </lineage>
</organism>
<proteinExistence type="predicted"/>
<protein>
    <submittedName>
        <fullName evidence="1">Uncharacterized protein</fullName>
    </submittedName>
</protein>